<dbReference type="Proteomes" id="UP000323067">
    <property type="component" value="Chromosome ii"/>
</dbReference>
<dbReference type="SUPFAM" id="SSF51905">
    <property type="entry name" value="FAD/NAD(P)-binding domain"/>
    <property type="match status" value="2"/>
</dbReference>
<evidence type="ECO:0000313" key="3">
    <source>
        <dbReference type="EMBL" id="ATY66649.1"/>
    </source>
</evidence>
<gene>
    <name evidence="3" type="ORF">A9K55_001170</name>
</gene>
<dbReference type="PRINTS" id="PR00411">
    <property type="entry name" value="PNDRDTASEI"/>
</dbReference>
<feature type="domain" description="FAD/NAD(P)-binding" evidence="2">
    <location>
        <begin position="213"/>
        <end position="414"/>
    </location>
</feature>
<evidence type="ECO:0000259" key="2">
    <source>
        <dbReference type="Pfam" id="PF07992"/>
    </source>
</evidence>
<dbReference type="Pfam" id="PF07992">
    <property type="entry name" value="Pyr_redox_2"/>
    <property type="match status" value="1"/>
</dbReference>
<dbReference type="VEuPathDB" id="FungiDB:CCM_07325"/>
<accession>A0A2H4SU63</accession>
<name>A0A2H4SU63_CORMI</name>
<reference evidence="3 4" key="1">
    <citation type="journal article" date="2017" name="BMC Genomics">
        <title>Chromosome level assembly and secondary metabolite potential of the parasitic fungus Cordyceps militaris.</title>
        <authorList>
            <person name="Kramer G.J."/>
            <person name="Nodwell J.R."/>
        </authorList>
    </citation>
    <scope>NUCLEOTIDE SEQUENCE [LARGE SCALE GENOMIC DNA]</scope>
    <source>
        <strain evidence="3 4">ATCC 34164</strain>
    </source>
</reference>
<dbReference type="GO" id="GO:0050660">
    <property type="term" value="F:flavin adenine dinucleotide binding"/>
    <property type="evidence" value="ECO:0007669"/>
    <property type="project" value="TreeGrafter"/>
</dbReference>
<dbReference type="InterPro" id="IPR036188">
    <property type="entry name" value="FAD/NAD-bd_sf"/>
</dbReference>
<dbReference type="EMBL" id="CP023327">
    <property type="protein sequence ID" value="ATY66649.1"/>
    <property type="molecule type" value="Genomic_DNA"/>
</dbReference>
<dbReference type="InterPro" id="IPR023753">
    <property type="entry name" value="FAD/NAD-binding_dom"/>
</dbReference>
<dbReference type="PANTHER" id="PTHR43539">
    <property type="entry name" value="FLAVIN-BINDING MONOOXYGENASE-LIKE PROTEIN (AFU_ORTHOLOGUE AFUA_4G09220)"/>
    <property type="match status" value="1"/>
</dbReference>
<dbReference type="GO" id="GO:0004497">
    <property type="term" value="F:monooxygenase activity"/>
    <property type="evidence" value="ECO:0007669"/>
    <property type="project" value="UniProtKB-KW"/>
</dbReference>
<sequence>MLKIQGDAAPIGQSSANLLAATYPKSSLPSNFIAETVASAWVKSFQDFLHARPIHPPRHLFFKESYWRDHLCVSWDFHTWRGPEEICTALQKIQQASQFRQLSINISGDPAKKLALTSVDHYGHVRGVQLHLKIETGIGIGKGLVMLLHDAESQKWKAFTIYTALVELSGHEETVGRKRPAGDIHRTGSKLGSWPSTRHAQKNFEVGLQPTALIIGAGQAGLSAAARLTQLGVPCLVIDKQPKLGDCWRSRYLRLVLHDPVWYNHMPYMPFPVSWPVFAPKDKVADFLESYAQLMDLNTWTSSTLKVAKWGGSGWEVEIERSADGGGTEVRKLRTNHIIQATGINSEPKIPGVSGISDFRGPIYHSSEFTAAESTAIPKKVVVVGTGVSGHDIAQEFFEHGHDVTLVQRGATCIDRTAYVYGQGLYSEDGPTTEDADFITHSVPLPVLKRKEIEKTDEHMLENKEYFEALQKAGFRIDRGPDGAGRKFKFIQYAGGSYIDVGALQLIIDGHIKVKQGAVAQIRPHSMLLDNGTELPADEIVFATGFSSMLATTEKLMGNDFVRQLGEVWGVDKEGEMRSIWRQSGHRGYWFAGGNFALCRYYSRLLALQIKAIEEGIMHYEDL</sequence>
<dbReference type="PANTHER" id="PTHR43539:SF24">
    <property type="entry name" value="FAD_NAD(P)-BINDING DOMAIN-CONTAINING PROTEIN-RELATED"/>
    <property type="match status" value="1"/>
</dbReference>
<organism evidence="3 4">
    <name type="scientific">Cordyceps militaris</name>
    <name type="common">Caterpillar fungus</name>
    <name type="synonym">Clavaria militaris</name>
    <dbReference type="NCBI Taxonomy" id="73501"/>
    <lineage>
        <taxon>Eukaryota</taxon>
        <taxon>Fungi</taxon>
        <taxon>Dikarya</taxon>
        <taxon>Ascomycota</taxon>
        <taxon>Pezizomycotina</taxon>
        <taxon>Sordariomycetes</taxon>
        <taxon>Hypocreomycetidae</taxon>
        <taxon>Hypocreales</taxon>
        <taxon>Cordycipitaceae</taxon>
        <taxon>Cordyceps</taxon>
    </lineage>
</organism>
<dbReference type="PRINTS" id="PR00368">
    <property type="entry name" value="FADPNR"/>
</dbReference>
<proteinExistence type="predicted"/>
<keyword evidence="3" id="KW-0503">Monooxygenase</keyword>
<dbReference type="VEuPathDB" id="FungiDB:A9K55_001170"/>
<evidence type="ECO:0000313" key="4">
    <source>
        <dbReference type="Proteomes" id="UP000323067"/>
    </source>
</evidence>
<protein>
    <submittedName>
        <fullName evidence="3">Flavin-binding monooxygenase</fullName>
    </submittedName>
</protein>
<dbReference type="OrthoDB" id="74360at2759"/>
<dbReference type="InterPro" id="IPR050982">
    <property type="entry name" value="Auxin_biosynth/cation_transpt"/>
</dbReference>
<dbReference type="Gene3D" id="3.50.50.60">
    <property type="entry name" value="FAD/NAD(P)-binding domain"/>
    <property type="match status" value="1"/>
</dbReference>
<keyword evidence="1" id="KW-0560">Oxidoreductase</keyword>
<dbReference type="AlphaFoldDB" id="A0A2H4SU63"/>
<evidence type="ECO:0000256" key="1">
    <source>
        <dbReference type="ARBA" id="ARBA00023002"/>
    </source>
</evidence>